<evidence type="ECO:0000313" key="1">
    <source>
        <dbReference type="EMBL" id="MEQ2296152.1"/>
    </source>
</evidence>
<dbReference type="Proteomes" id="UP001469553">
    <property type="component" value="Unassembled WGS sequence"/>
</dbReference>
<proteinExistence type="predicted"/>
<sequence length="140" mass="15683">MLIDLDLNVLLIALEQNESLQRQTEFPLGDYLKKICIPSVHIIYQCLFLYFNAASKGDNGLCSVFAKGRIRKGIRCKTCAKHTTQVKNMISILGCSRTGLTKITTGTGDRQGNCGNWATVGQQRRRGRHVCRQRRGQARA</sequence>
<keyword evidence="2" id="KW-1185">Reference proteome</keyword>
<comment type="caution">
    <text evidence="1">The sequence shown here is derived from an EMBL/GenBank/DDBJ whole genome shotgun (WGS) entry which is preliminary data.</text>
</comment>
<protein>
    <submittedName>
        <fullName evidence="1">Uncharacterized protein</fullName>
    </submittedName>
</protein>
<name>A0ABV0YR18_9TELE</name>
<dbReference type="EMBL" id="JAHRIP010039565">
    <property type="protein sequence ID" value="MEQ2296152.1"/>
    <property type="molecule type" value="Genomic_DNA"/>
</dbReference>
<organism evidence="1 2">
    <name type="scientific">Ameca splendens</name>
    <dbReference type="NCBI Taxonomy" id="208324"/>
    <lineage>
        <taxon>Eukaryota</taxon>
        <taxon>Metazoa</taxon>
        <taxon>Chordata</taxon>
        <taxon>Craniata</taxon>
        <taxon>Vertebrata</taxon>
        <taxon>Euteleostomi</taxon>
        <taxon>Actinopterygii</taxon>
        <taxon>Neopterygii</taxon>
        <taxon>Teleostei</taxon>
        <taxon>Neoteleostei</taxon>
        <taxon>Acanthomorphata</taxon>
        <taxon>Ovalentaria</taxon>
        <taxon>Atherinomorphae</taxon>
        <taxon>Cyprinodontiformes</taxon>
        <taxon>Goodeidae</taxon>
        <taxon>Ameca</taxon>
    </lineage>
</organism>
<reference evidence="1 2" key="1">
    <citation type="submission" date="2021-06" db="EMBL/GenBank/DDBJ databases">
        <authorList>
            <person name="Palmer J.M."/>
        </authorList>
    </citation>
    <scope>NUCLEOTIDE SEQUENCE [LARGE SCALE GENOMIC DNA]</scope>
    <source>
        <strain evidence="1 2">AS_MEX2019</strain>
        <tissue evidence="1">Muscle</tissue>
    </source>
</reference>
<accession>A0ABV0YR18</accession>
<evidence type="ECO:0000313" key="2">
    <source>
        <dbReference type="Proteomes" id="UP001469553"/>
    </source>
</evidence>
<gene>
    <name evidence="1" type="ORF">AMECASPLE_022086</name>
</gene>